<dbReference type="GO" id="GO:0005743">
    <property type="term" value="C:mitochondrial inner membrane"/>
    <property type="evidence" value="ECO:0007669"/>
    <property type="project" value="TreeGrafter"/>
</dbReference>
<evidence type="ECO:0000256" key="6">
    <source>
        <dbReference type="ARBA" id="ARBA00023121"/>
    </source>
</evidence>
<dbReference type="InterPro" id="IPR012762">
    <property type="entry name" value="Ubiq_biosynth_COQ9"/>
</dbReference>
<comment type="function">
    <text evidence="8">Membrane-associated protein that warps the membrane surface to access and bind aromatic isoprenes with high specificity, including ubiquinone (CoQ) isoprene intermediates and presents them directly to Coq7, therefore facilitating the Coq7-mediated hydroxylase step. Participates in the biosynthesis of coenzyme Q, also named ubiquinone, an essential lipid-soluble electron transporter for aerobic cellular respiration.</text>
</comment>
<evidence type="ECO:0000256" key="1">
    <source>
        <dbReference type="ARBA" id="ARBA00004173"/>
    </source>
</evidence>
<accession>A0A0A8L457</accession>
<proteinExistence type="inferred from homology"/>
<reference evidence="10 11" key="1">
    <citation type="submission" date="2014-03" db="EMBL/GenBank/DDBJ databases">
        <title>The genome of Kluyveromyces dobzhanskii.</title>
        <authorList>
            <person name="Nystedt B."/>
            <person name="Astrom S."/>
        </authorList>
    </citation>
    <scope>NUCLEOTIDE SEQUENCE [LARGE SCALE GENOMIC DNA]</scope>
    <source>
        <strain evidence="10 11">CBS 2104</strain>
    </source>
</reference>
<sequence length="238" mass="26947">MLEHALPKIIKPLTYGTESLQFKVLSNALNKHVPQYGFNERALVQSLNELGLSSSYLSVLASSNSPSFFNVSPSVLELVKFHLVSRRKQLITNLPLGSDKPLPDLKTLFLERLRLNESIAPHLSQLLSIMSVPGEFLTSTALPELQQLTDDMIFYSNEQDHNDFAWYSKRIALSTAYVSSELFMAQDKSHNFVETMEFAESKLSKVSQLGNMYNNTEEYLWYTLLSSINLAKSQMTRG</sequence>
<name>A0A0A8L457_9SACH</name>
<dbReference type="UniPathway" id="UPA00232"/>
<evidence type="ECO:0000256" key="8">
    <source>
        <dbReference type="RuleBase" id="RU366063"/>
    </source>
</evidence>
<organism evidence="10 11">
    <name type="scientific">Kluyveromyces dobzhanskii CBS 2104</name>
    <dbReference type="NCBI Taxonomy" id="1427455"/>
    <lineage>
        <taxon>Eukaryota</taxon>
        <taxon>Fungi</taxon>
        <taxon>Dikarya</taxon>
        <taxon>Ascomycota</taxon>
        <taxon>Saccharomycotina</taxon>
        <taxon>Saccharomycetes</taxon>
        <taxon>Saccharomycetales</taxon>
        <taxon>Saccharomycetaceae</taxon>
        <taxon>Kluyveromyces</taxon>
    </lineage>
</organism>
<evidence type="ECO:0000256" key="3">
    <source>
        <dbReference type="ARBA" id="ARBA00010766"/>
    </source>
</evidence>
<comment type="similarity">
    <text evidence="3 8">Belongs to the COQ9 family.</text>
</comment>
<keyword evidence="4 8" id="KW-0831">Ubiquinone biosynthesis</keyword>
<dbReference type="PANTHER" id="PTHR21427">
    <property type="entry name" value="UBIQUINONE BIOSYNTHESIS PROTEIN COQ9, MITOCHONDRIAL"/>
    <property type="match status" value="1"/>
</dbReference>
<dbReference type="AlphaFoldDB" id="A0A0A8L457"/>
<dbReference type="NCBIfam" id="TIGR02396">
    <property type="entry name" value="diverge_rpsU"/>
    <property type="match status" value="1"/>
</dbReference>
<dbReference type="InterPro" id="IPR013718">
    <property type="entry name" value="COQ9_C"/>
</dbReference>
<gene>
    <name evidence="10" type="ORF">KLDO_g2109</name>
</gene>
<evidence type="ECO:0000256" key="4">
    <source>
        <dbReference type="ARBA" id="ARBA00022688"/>
    </source>
</evidence>
<dbReference type="EMBL" id="CCBQ010000027">
    <property type="protein sequence ID" value="CDO93819.1"/>
    <property type="molecule type" value="Genomic_DNA"/>
</dbReference>
<comment type="caution">
    <text evidence="10">The sequence shown here is derived from an EMBL/GenBank/DDBJ whole genome shotgun (WGS) entry which is preliminary data.</text>
</comment>
<keyword evidence="5" id="KW-0809">Transit peptide</keyword>
<evidence type="ECO:0000256" key="2">
    <source>
        <dbReference type="ARBA" id="ARBA00004749"/>
    </source>
</evidence>
<feature type="domain" description="COQ9 C-terminal" evidence="9">
    <location>
        <begin position="139"/>
        <end position="210"/>
    </location>
</feature>
<comment type="subcellular location">
    <subcellularLocation>
        <location evidence="1 8">Mitochondrion</location>
    </subcellularLocation>
</comment>
<dbReference type="Proteomes" id="UP000031516">
    <property type="component" value="Unassembled WGS sequence"/>
</dbReference>
<keyword evidence="6 8" id="KW-0446">Lipid-binding</keyword>
<protein>
    <recommendedName>
        <fullName evidence="8">Ubiquinone biosynthesis protein</fullName>
    </recommendedName>
</protein>
<evidence type="ECO:0000313" key="11">
    <source>
        <dbReference type="Proteomes" id="UP000031516"/>
    </source>
</evidence>
<comment type="pathway">
    <text evidence="2 8">Cofactor biosynthesis; ubiquinone biosynthesis.</text>
</comment>
<dbReference type="GO" id="GO:0006744">
    <property type="term" value="P:ubiquinone biosynthetic process"/>
    <property type="evidence" value="ECO:0007669"/>
    <property type="project" value="UniProtKB-UniRule"/>
</dbReference>
<evidence type="ECO:0000256" key="7">
    <source>
        <dbReference type="ARBA" id="ARBA00023128"/>
    </source>
</evidence>
<keyword evidence="7 8" id="KW-0496">Mitochondrion</keyword>
<dbReference type="GO" id="GO:0008289">
    <property type="term" value="F:lipid binding"/>
    <property type="evidence" value="ECO:0007669"/>
    <property type="project" value="UniProtKB-UniRule"/>
</dbReference>
<dbReference type="Pfam" id="PF08511">
    <property type="entry name" value="COQ9"/>
    <property type="match status" value="1"/>
</dbReference>
<keyword evidence="11" id="KW-1185">Reference proteome</keyword>
<dbReference type="OrthoDB" id="619536at2759"/>
<evidence type="ECO:0000256" key="5">
    <source>
        <dbReference type="ARBA" id="ARBA00022946"/>
    </source>
</evidence>
<evidence type="ECO:0000313" key="10">
    <source>
        <dbReference type="EMBL" id="CDO93819.1"/>
    </source>
</evidence>
<evidence type="ECO:0000259" key="9">
    <source>
        <dbReference type="Pfam" id="PF08511"/>
    </source>
</evidence>
<dbReference type="PANTHER" id="PTHR21427:SF19">
    <property type="entry name" value="UBIQUINONE BIOSYNTHESIS PROTEIN COQ9, MITOCHONDRIAL"/>
    <property type="match status" value="1"/>
</dbReference>